<dbReference type="EMBL" id="MT143334">
    <property type="protein sequence ID" value="QJA95674.1"/>
    <property type="molecule type" value="Genomic_DNA"/>
</dbReference>
<accession>A0A6M3LQF6</accession>
<reference evidence="1" key="1">
    <citation type="submission" date="2020-03" db="EMBL/GenBank/DDBJ databases">
        <title>The deep terrestrial virosphere.</title>
        <authorList>
            <person name="Holmfeldt K."/>
            <person name="Nilsson E."/>
            <person name="Simone D."/>
            <person name="Lopez-Fernandez M."/>
            <person name="Wu X."/>
            <person name="de Brujin I."/>
            <person name="Lundin D."/>
            <person name="Andersson A."/>
            <person name="Bertilsson S."/>
            <person name="Dopson M."/>
        </authorList>
    </citation>
    <scope>NUCLEOTIDE SEQUENCE</scope>
    <source>
        <strain evidence="1">MM415B05251</strain>
    </source>
</reference>
<sequence length="138" mass="15906">MDEDKRKLIGSKRRDLFKQRHKSLAGGFYACDLDFVWIQRRPPCILAVLDSKRPGERPTFSEVITYNSLLALGIPVFLVEYVGDSEVEELDRLTVFRYLGGDPYPPQSPSQSEHVAGPFSWEEFGKWQASFREQHQQA</sequence>
<evidence type="ECO:0000313" key="1">
    <source>
        <dbReference type="EMBL" id="QJA95674.1"/>
    </source>
</evidence>
<gene>
    <name evidence="1" type="ORF">MM415B05251_0003</name>
</gene>
<proteinExistence type="predicted"/>
<protein>
    <submittedName>
        <fullName evidence="1">Uncharacterized protein</fullName>
    </submittedName>
</protein>
<organism evidence="1">
    <name type="scientific">viral metagenome</name>
    <dbReference type="NCBI Taxonomy" id="1070528"/>
    <lineage>
        <taxon>unclassified sequences</taxon>
        <taxon>metagenomes</taxon>
        <taxon>organismal metagenomes</taxon>
    </lineage>
</organism>
<dbReference type="AlphaFoldDB" id="A0A6M3LQF6"/>
<name>A0A6M3LQF6_9ZZZZ</name>